<protein>
    <recommendedName>
        <fullName evidence="1">Peptidase S24/S26A/S26B/S26C domain-containing protein</fullName>
    </recommendedName>
</protein>
<dbReference type="EMBL" id="MFTC01000080">
    <property type="protein sequence ID" value="OGI50033.1"/>
    <property type="molecule type" value="Genomic_DNA"/>
</dbReference>
<dbReference type="CDD" id="cd06529">
    <property type="entry name" value="S24_LexA-like"/>
    <property type="match status" value="1"/>
</dbReference>
<organism evidence="2 3">
    <name type="scientific">Candidatus Muproteobacteria bacterium RIFCSPLOWO2_01_FULL_60_18</name>
    <dbReference type="NCBI Taxonomy" id="1817768"/>
    <lineage>
        <taxon>Bacteria</taxon>
        <taxon>Pseudomonadati</taxon>
        <taxon>Pseudomonadota</taxon>
        <taxon>Candidatus Muproteobacteria</taxon>
    </lineage>
</organism>
<dbReference type="PANTHER" id="PTHR33516">
    <property type="entry name" value="LEXA REPRESSOR"/>
    <property type="match status" value="1"/>
</dbReference>
<dbReference type="SUPFAM" id="SSF51306">
    <property type="entry name" value="LexA/Signal peptidase"/>
    <property type="match status" value="1"/>
</dbReference>
<comment type="caution">
    <text evidence="2">The sequence shown here is derived from an EMBL/GenBank/DDBJ whole genome shotgun (WGS) entry which is preliminary data.</text>
</comment>
<evidence type="ECO:0000259" key="1">
    <source>
        <dbReference type="Pfam" id="PF00717"/>
    </source>
</evidence>
<dbReference type="Gene3D" id="2.10.109.10">
    <property type="entry name" value="Umud Fragment, subunit A"/>
    <property type="match status" value="1"/>
</dbReference>
<dbReference type="AlphaFoldDB" id="A0A1F6TY28"/>
<feature type="domain" description="Peptidase S24/S26A/S26B/S26C" evidence="1">
    <location>
        <begin position="15"/>
        <end position="97"/>
    </location>
</feature>
<dbReference type="InterPro" id="IPR015927">
    <property type="entry name" value="Peptidase_S24_S26A/B/C"/>
</dbReference>
<dbReference type="InterPro" id="IPR039418">
    <property type="entry name" value="LexA-like"/>
</dbReference>
<accession>A0A1F6TY28</accession>
<evidence type="ECO:0000313" key="2">
    <source>
        <dbReference type="EMBL" id="OGI50033.1"/>
    </source>
</evidence>
<dbReference type="PANTHER" id="PTHR33516:SF2">
    <property type="entry name" value="LEXA REPRESSOR-RELATED"/>
    <property type="match status" value="1"/>
</dbReference>
<sequence length="111" mass="12709">MTGNQEHAEIKSCAEAEPYALRVIGDSMAPEFLEGHILIVDPAMPPQHGAYVIIDYQGETTFRQFILENGRKFLKALNSAYPVVELVENYSMRGVVVQRASRRRKDHKHYY</sequence>
<evidence type="ECO:0000313" key="3">
    <source>
        <dbReference type="Proteomes" id="UP000179037"/>
    </source>
</evidence>
<gene>
    <name evidence="2" type="ORF">A3A87_01380</name>
</gene>
<name>A0A1F6TY28_9PROT</name>
<dbReference type="Proteomes" id="UP000179037">
    <property type="component" value="Unassembled WGS sequence"/>
</dbReference>
<proteinExistence type="predicted"/>
<dbReference type="InterPro" id="IPR050077">
    <property type="entry name" value="LexA_repressor"/>
</dbReference>
<dbReference type="InterPro" id="IPR036286">
    <property type="entry name" value="LexA/Signal_pep-like_sf"/>
</dbReference>
<dbReference type="Pfam" id="PF00717">
    <property type="entry name" value="Peptidase_S24"/>
    <property type="match status" value="1"/>
</dbReference>
<dbReference type="STRING" id="1817768.A3A87_01380"/>
<reference evidence="2 3" key="1">
    <citation type="journal article" date="2016" name="Nat. Commun.">
        <title>Thousands of microbial genomes shed light on interconnected biogeochemical processes in an aquifer system.</title>
        <authorList>
            <person name="Anantharaman K."/>
            <person name="Brown C.T."/>
            <person name="Hug L.A."/>
            <person name="Sharon I."/>
            <person name="Castelle C.J."/>
            <person name="Probst A.J."/>
            <person name="Thomas B.C."/>
            <person name="Singh A."/>
            <person name="Wilkins M.J."/>
            <person name="Karaoz U."/>
            <person name="Brodie E.L."/>
            <person name="Williams K.H."/>
            <person name="Hubbard S.S."/>
            <person name="Banfield J.F."/>
        </authorList>
    </citation>
    <scope>NUCLEOTIDE SEQUENCE [LARGE SCALE GENOMIC DNA]</scope>
</reference>